<dbReference type="AlphaFoldDB" id="A0AA88GSC9"/>
<dbReference type="RefSeq" id="XP_044548942.1">
    <property type="nucleotide sequence ID" value="XM_044694258.1"/>
</dbReference>
<dbReference type="EMBL" id="PYSW02000021">
    <property type="protein sequence ID" value="KAG2383263.1"/>
    <property type="molecule type" value="Genomic_DNA"/>
</dbReference>
<sequence>MRNGFKRIYLAMINEKEFHKLKIPKNGEVVSPRLFILFMESEKAIANAILCTYQDKSFPYEYIPSVFYNYDQGNVPFEYEDPLHEGTKSIALVKHLTLSVLYSQSFEYETLIRNCFINVTDCHVGLFNKLSRKSWEMMKSVLISNFGNSQQHILLMAVNWTILAHVPGMNSLKEKVNECCTDYIPHSEIEAYCSEHDISTFVDFKPQIEQDLVDIVEIIVKLLLLRVQHYNLFGKENLHRFSIFHVNKTRK</sequence>
<accession>A0AA88GSC9</accession>
<reference evidence="1 2" key="1">
    <citation type="journal article" date="2018" name="BMC Genomics">
        <title>The genome of Naegleria lovaniensis, the basis for a comparative approach to unravel pathogenicity factors of the human pathogenic amoeba N. fowleri.</title>
        <authorList>
            <person name="Liechti N."/>
            <person name="Schurch N."/>
            <person name="Bruggmann R."/>
            <person name="Wittwer M."/>
        </authorList>
    </citation>
    <scope>NUCLEOTIDE SEQUENCE [LARGE SCALE GENOMIC DNA]</scope>
    <source>
        <strain evidence="1 2">ATCC 30569</strain>
    </source>
</reference>
<dbReference type="GeneID" id="68097055"/>
<dbReference type="Proteomes" id="UP000816034">
    <property type="component" value="Unassembled WGS sequence"/>
</dbReference>
<organism evidence="1 2">
    <name type="scientific">Naegleria lovaniensis</name>
    <name type="common">Amoeba</name>
    <dbReference type="NCBI Taxonomy" id="51637"/>
    <lineage>
        <taxon>Eukaryota</taxon>
        <taxon>Discoba</taxon>
        <taxon>Heterolobosea</taxon>
        <taxon>Tetramitia</taxon>
        <taxon>Eutetramitia</taxon>
        <taxon>Vahlkampfiidae</taxon>
        <taxon>Naegleria</taxon>
    </lineage>
</organism>
<gene>
    <name evidence="1" type="ORF">C9374_004600</name>
</gene>
<keyword evidence="2" id="KW-1185">Reference proteome</keyword>
<comment type="caution">
    <text evidence="1">The sequence shown here is derived from an EMBL/GenBank/DDBJ whole genome shotgun (WGS) entry which is preliminary data.</text>
</comment>
<name>A0AA88GSC9_NAELO</name>
<protein>
    <submittedName>
        <fullName evidence="1">Uncharacterized protein</fullName>
    </submittedName>
</protein>
<evidence type="ECO:0000313" key="1">
    <source>
        <dbReference type="EMBL" id="KAG2383263.1"/>
    </source>
</evidence>
<evidence type="ECO:0000313" key="2">
    <source>
        <dbReference type="Proteomes" id="UP000816034"/>
    </source>
</evidence>
<proteinExistence type="predicted"/>